<reference evidence="2 3" key="1">
    <citation type="journal article" date="2013" name="Nature">
        <title>Insights into bilaterian evolution from three spiralian genomes.</title>
        <authorList>
            <person name="Simakov O."/>
            <person name="Marletaz F."/>
            <person name="Cho S.J."/>
            <person name="Edsinger-Gonzales E."/>
            <person name="Havlak P."/>
            <person name="Hellsten U."/>
            <person name="Kuo D.H."/>
            <person name="Larsson T."/>
            <person name="Lv J."/>
            <person name="Arendt D."/>
            <person name="Savage R."/>
            <person name="Osoegawa K."/>
            <person name="de Jong P."/>
            <person name="Grimwood J."/>
            <person name="Chapman J.A."/>
            <person name="Shapiro H."/>
            <person name="Aerts A."/>
            <person name="Otillar R.P."/>
            <person name="Terry A.Y."/>
            <person name="Boore J.L."/>
            <person name="Grigoriev I.V."/>
            <person name="Lindberg D.R."/>
            <person name="Seaver E.C."/>
            <person name="Weisblat D.A."/>
            <person name="Putnam N.H."/>
            <person name="Rokhsar D.S."/>
        </authorList>
    </citation>
    <scope>NUCLEOTIDE SEQUENCE [LARGE SCALE GENOMIC DNA]</scope>
</reference>
<gene>
    <name evidence="2" type="ORF">LOTGIDRAFT_228385</name>
</gene>
<name>V4AWH0_LOTGI</name>
<dbReference type="HOGENOM" id="CLU_1654113_0_0_1"/>
<dbReference type="GeneID" id="20247645"/>
<organism evidence="2 3">
    <name type="scientific">Lottia gigantea</name>
    <name type="common">Giant owl limpet</name>
    <dbReference type="NCBI Taxonomy" id="225164"/>
    <lineage>
        <taxon>Eukaryota</taxon>
        <taxon>Metazoa</taxon>
        <taxon>Spiralia</taxon>
        <taxon>Lophotrochozoa</taxon>
        <taxon>Mollusca</taxon>
        <taxon>Gastropoda</taxon>
        <taxon>Patellogastropoda</taxon>
        <taxon>Lottioidea</taxon>
        <taxon>Lottiidae</taxon>
        <taxon>Lottia</taxon>
    </lineage>
</organism>
<evidence type="ECO:0000256" key="1">
    <source>
        <dbReference type="SAM" id="MobiDB-lite"/>
    </source>
</evidence>
<dbReference type="Proteomes" id="UP000030746">
    <property type="component" value="Unassembled WGS sequence"/>
</dbReference>
<keyword evidence="3" id="KW-1185">Reference proteome</keyword>
<feature type="region of interest" description="Disordered" evidence="1">
    <location>
        <begin position="109"/>
        <end position="139"/>
    </location>
</feature>
<protein>
    <submittedName>
        <fullName evidence="2">Uncharacterized protein</fullName>
    </submittedName>
</protein>
<evidence type="ECO:0000313" key="3">
    <source>
        <dbReference type="Proteomes" id="UP000030746"/>
    </source>
</evidence>
<dbReference type="KEGG" id="lgi:LOTGIDRAFT_228385"/>
<dbReference type="RefSeq" id="XP_009051683.1">
    <property type="nucleotide sequence ID" value="XM_009053435.1"/>
</dbReference>
<sequence>MKPAILITVISSFVATTIGRSIYISGPSLDLQPRSTAFLETSLFDRHIISPSAPGVVPYRIPLRISATPRYIQRPIGLAPQSTFNALQRPPFYPHDHHAFPSRRRLDHSHSHDFFGSGRRHRHTLHSERKDRMESSRRRRRLRRLIQRHREAEEKAALRG</sequence>
<evidence type="ECO:0000313" key="2">
    <source>
        <dbReference type="EMBL" id="ESO97841.1"/>
    </source>
</evidence>
<feature type="compositionally biased region" description="Basic and acidic residues" evidence="1">
    <location>
        <begin position="125"/>
        <end position="136"/>
    </location>
</feature>
<dbReference type="EMBL" id="KB201304">
    <property type="protein sequence ID" value="ESO97841.1"/>
    <property type="molecule type" value="Genomic_DNA"/>
</dbReference>
<accession>V4AWH0</accession>
<dbReference type="CTD" id="20247645"/>
<proteinExistence type="predicted"/>
<dbReference type="AlphaFoldDB" id="V4AWH0"/>